<dbReference type="Gene3D" id="3.10.105.10">
    <property type="entry name" value="Dipeptide-binding Protein, Domain 3"/>
    <property type="match status" value="1"/>
</dbReference>
<name>A0A6N6VRQ4_9BACT</name>
<evidence type="ECO:0000256" key="3">
    <source>
        <dbReference type="ARBA" id="ARBA00022729"/>
    </source>
</evidence>
<dbReference type="Proteomes" id="UP000437748">
    <property type="component" value="Unassembled WGS sequence"/>
</dbReference>
<evidence type="ECO:0000313" key="6">
    <source>
        <dbReference type="EMBL" id="KAB8036990.1"/>
    </source>
</evidence>
<dbReference type="SUPFAM" id="SSF53850">
    <property type="entry name" value="Periplasmic binding protein-like II"/>
    <property type="match status" value="1"/>
</dbReference>
<reference evidence="6 7" key="1">
    <citation type="submission" date="2019-10" db="EMBL/GenBank/DDBJ databases">
        <title>New species of Slilvanegrellaceae.</title>
        <authorList>
            <person name="Pitt A."/>
            <person name="Hahn M.W."/>
        </authorList>
    </citation>
    <scope>NUCLEOTIDE SEQUENCE [LARGE SCALE GENOMIC DNA]</scope>
    <source>
        <strain evidence="6 7">SP-Ram-0.45-NSY-1</strain>
    </source>
</reference>
<dbReference type="InterPro" id="IPR000914">
    <property type="entry name" value="SBP_5_dom"/>
</dbReference>
<sequence>MVDIEKLKYKKKFPIYFGFLFIITFILVIINNRITSNKYEDSNQFPDSQTITLNLSDQPQIPWNYINVSSYVVETFSAAVHGSLISFNGTFKESADKNALFERFFCDGNICYANLKKGILFHNKREVTAYDVEFSFIKQLLSFNNDNFARTILDDIVGIDNLKKEKIKHIKIDSLNYPSGLISGLKVKDKYNIIFNLKRENSHFFQKISTGYLPIVPIEEFDESYLKWKKYPIGFGKYKVVKIDLNKHIFVIEKVNEKEDIPKFIRFLFSDSDTGDIKGYIGLNKANLNFDSHIIFPDIYSNAGFLFNYKTELGSNANFRKAISLALDRFKIAKSSPYGEFVADDQMLPASGWQKNYRAEIPIQKRNLEKAKKLMETIPESLWKDKVFHVHTFWNTKKDLNNESYIIEIKNQLQEIGIHVFFHNTNMNYTKFKKNDKNVLWWTGFDTSTTDPNSNFAYFKKGSFFDNIYPDDPVFENLYFDATKNLSKSPIFSRNLSQYFTENNIMVTVFQMRISFLYRKNRISSFGNQYSPIKILVWELKLNK</sequence>
<dbReference type="Gene3D" id="3.40.190.10">
    <property type="entry name" value="Periplasmic binding protein-like II"/>
    <property type="match status" value="1"/>
</dbReference>
<feature type="domain" description="Solute-binding protein family 5" evidence="5">
    <location>
        <begin position="107"/>
        <end position="462"/>
    </location>
</feature>
<dbReference type="OrthoDB" id="9801912at2"/>
<protein>
    <recommendedName>
        <fullName evidence="5">Solute-binding protein family 5 domain-containing protein</fullName>
    </recommendedName>
</protein>
<accession>A0A6N6VRQ4</accession>
<feature type="transmembrane region" description="Helical" evidence="4">
    <location>
        <begin position="12"/>
        <end position="30"/>
    </location>
</feature>
<keyword evidence="3" id="KW-0732">Signal</keyword>
<dbReference type="GO" id="GO:0015833">
    <property type="term" value="P:peptide transport"/>
    <property type="evidence" value="ECO:0007669"/>
    <property type="project" value="TreeGrafter"/>
</dbReference>
<evidence type="ECO:0000256" key="4">
    <source>
        <dbReference type="SAM" id="Phobius"/>
    </source>
</evidence>
<dbReference type="PANTHER" id="PTHR30290">
    <property type="entry name" value="PERIPLASMIC BINDING COMPONENT OF ABC TRANSPORTER"/>
    <property type="match status" value="1"/>
</dbReference>
<gene>
    <name evidence="6" type="ORF">GCL60_14220</name>
</gene>
<dbReference type="GO" id="GO:1904680">
    <property type="term" value="F:peptide transmembrane transporter activity"/>
    <property type="evidence" value="ECO:0007669"/>
    <property type="project" value="TreeGrafter"/>
</dbReference>
<keyword evidence="7" id="KW-1185">Reference proteome</keyword>
<comment type="similarity">
    <text evidence="1">Belongs to the bacterial solute-binding protein 5 family.</text>
</comment>
<organism evidence="6 7">
    <name type="scientific">Silvanigrella paludirubra</name>
    <dbReference type="NCBI Taxonomy" id="2499159"/>
    <lineage>
        <taxon>Bacteria</taxon>
        <taxon>Pseudomonadati</taxon>
        <taxon>Bdellovibrionota</taxon>
        <taxon>Oligoflexia</taxon>
        <taxon>Silvanigrellales</taxon>
        <taxon>Silvanigrellaceae</taxon>
        <taxon>Silvanigrella</taxon>
    </lineage>
</organism>
<keyword evidence="4" id="KW-1133">Transmembrane helix</keyword>
<dbReference type="EMBL" id="WFLM01000005">
    <property type="protein sequence ID" value="KAB8036990.1"/>
    <property type="molecule type" value="Genomic_DNA"/>
</dbReference>
<dbReference type="AlphaFoldDB" id="A0A6N6VRQ4"/>
<dbReference type="Pfam" id="PF00496">
    <property type="entry name" value="SBP_bac_5"/>
    <property type="match status" value="1"/>
</dbReference>
<dbReference type="RefSeq" id="WP_153421407.1">
    <property type="nucleotide sequence ID" value="NZ_WFLM01000005.1"/>
</dbReference>
<keyword evidence="4" id="KW-0812">Transmembrane</keyword>
<keyword evidence="4" id="KW-0472">Membrane</keyword>
<proteinExistence type="inferred from homology"/>
<dbReference type="InterPro" id="IPR039424">
    <property type="entry name" value="SBP_5"/>
</dbReference>
<dbReference type="PANTHER" id="PTHR30290:SF9">
    <property type="entry name" value="OLIGOPEPTIDE-BINDING PROTEIN APPA"/>
    <property type="match status" value="1"/>
</dbReference>
<evidence type="ECO:0000313" key="7">
    <source>
        <dbReference type="Proteomes" id="UP000437748"/>
    </source>
</evidence>
<evidence type="ECO:0000256" key="1">
    <source>
        <dbReference type="ARBA" id="ARBA00005695"/>
    </source>
</evidence>
<comment type="caution">
    <text evidence="6">The sequence shown here is derived from an EMBL/GenBank/DDBJ whole genome shotgun (WGS) entry which is preliminary data.</text>
</comment>
<evidence type="ECO:0000256" key="2">
    <source>
        <dbReference type="ARBA" id="ARBA00022448"/>
    </source>
</evidence>
<evidence type="ECO:0000259" key="5">
    <source>
        <dbReference type="Pfam" id="PF00496"/>
    </source>
</evidence>
<keyword evidence="2" id="KW-0813">Transport</keyword>